<evidence type="ECO:0000256" key="1">
    <source>
        <dbReference type="SAM" id="SignalP"/>
    </source>
</evidence>
<feature type="signal peptide" evidence="1">
    <location>
        <begin position="1"/>
        <end position="25"/>
    </location>
</feature>
<evidence type="ECO:0000313" key="2">
    <source>
        <dbReference type="EMBL" id="GIX76505.1"/>
    </source>
</evidence>
<dbReference type="Proteomes" id="UP001054945">
    <property type="component" value="Unassembled WGS sequence"/>
</dbReference>
<evidence type="ECO:0000313" key="3">
    <source>
        <dbReference type="Proteomes" id="UP001054945"/>
    </source>
</evidence>
<protein>
    <submittedName>
        <fullName evidence="2">Uncharacterized protein</fullName>
    </submittedName>
</protein>
<reference evidence="2 3" key="1">
    <citation type="submission" date="2021-06" db="EMBL/GenBank/DDBJ databases">
        <title>Caerostris extrusa draft genome.</title>
        <authorList>
            <person name="Kono N."/>
            <person name="Arakawa K."/>
        </authorList>
    </citation>
    <scope>NUCLEOTIDE SEQUENCE [LARGE SCALE GENOMIC DNA]</scope>
</reference>
<keyword evidence="3" id="KW-1185">Reference proteome</keyword>
<dbReference type="EMBL" id="BPLR01020257">
    <property type="protein sequence ID" value="GIX76505.1"/>
    <property type="molecule type" value="Genomic_DNA"/>
</dbReference>
<sequence length="501" mass="55245">MHTFIFFYLALKVIVLSPPQSDTSGRVCGKLGLLKVLGVGLESSLNDKDFRKLLRFSIDESCGCTLAVSKIYYVIAHLPIFLKEGLLINKIILTDQAILLSNDLYVEREIIHHFSRCHHPESTYIPSSIDDPYKVPSVPPILPPRVEPVQVTDDPLVPPEPHVADPYKVSPVSPEATAVDQIAAVSPEPQVLQPIPPAVLVMPPKAEPELLQPYVSSPADVQVSPALPILPIEDVPSHPAPPPEPIMPRSYLNPYATDVSHIRKSILPGIYPLTGTNYLNKLLHGPMLTTCLLPETCPKCYRIEDVMDIAPPYCGSNFAFIAVIRIPDSSSVEAESTSYAAQNCMSLFTNIVYDVTMNKDAKVMVNTLKALLPVQCLTECFKGVKGRVIAMILGPVPIVAQHPSSMPILCCSYYRPSTIVLPTCSQYYPGYLSTYSLRLEGPQQYSSSSCPDALECPVCQPEPDNTIFFLCVRVWIEISTARDAIILDYEIDEKESANDEE</sequence>
<accession>A0AAV4MXQ5</accession>
<keyword evidence="1" id="KW-0732">Signal</keyword>
<gene>
    <name evidence="2" type="primary">AVEN_51361_1</name>
    <name evidence="2" type="ORF">CEXT_806271</name>
</gene>
<comment type="caution">
    <text evidence="2">The sequence shown here is derived from an EMBL/GenBank/DDBJ whole genome shotgun (WGS) entry which is preliminary data.</text>
</comment>
<proteinExistence type="predicted"/>
<dbReference type="AlphaFoldDB" id="A0AAV4MXQ5"/>
<organism evidence="2 3">
    <name type="scientific">Caerostris extrusa</name>
    <name type="common">Bark spider</name>
    <name type="synonym">Caerostris bankana</name>
    <dbReference type="NCBI Taxonomy" id="172846"/>
    <lineage>
        <taxon>Eukaryota</taxon>
        <taxon>Metazoa</taxon>
        <taxon>Ecdysozoa</taxon>
        <taxon>Arthropoda</taxon>
        <taxon>Chelicerata</taxon>
        <taxon>Arachnida</taxon>
        <taxon>Araneae</taxon>
        <taxon>Araneomorphae</taxon>
        <taxon>Entelegynae</taxon>
        <taxon>Araneoidea</taxon>
        <taxon>Araneidae</taxon>
        <taxon>Caerostris</taxon>
    </lineage>
</organism>
<feature type="chain" id="PRO_5043629709" evidence="1">
    <location>
        <begin position="26"/>
        <end position="501"/>
    </location>
</feature>
<name>A0AAV4MXQ5_CAEEX</name>